<feature type="domain" description="CBS" evidence="3">
    <location>
        <begin position="11"/>
        <end position="69"/>
    </location>
</feature>
<dbReference type="PANTHER" id="PTHR43080">
    <property type="entry name" value="CBS DOMAIN-CONTAINING PROTEIN CBSX3, MITOCHONDRIAL"/>
    <property type="match status" value="1"/>
</dbReference>
<keyword evidence="5" id="KW-1185">Reference proteome</keyword>
<feature type="domain" description="CBS" evidence="3">
    <location>
        <begin position="84"/>
        <end position="137"/>
    </location>
</feature>
<gene>
    <name evidence="4" type="ORF">K5I29_05080</name>
</gene>
<dbReference type="Proteomes" id="UP001163328">
    <property type="component" value="Chromosome"/>
</dbReference>
<organism evidence="4 5">
    <name type="scientific">Flavobacterium agricola</name>
    <dbReference type="NCBI Taxonomy" id="2870839"/>
    <lineage>
        <taxon>Bacteria</taxon>
        <taxon>Pseudomonadati</taxon>
        <taxon>Bacteroidota</taxon>
        <taxon>Flavobacteriia</taxon>
        <taxon>Flavobacteriales</taxon>
        <taxon>Flavobacteriaceae</taxon>
        <taxon>Flavobacterium</taxon>
    </lineage>
</organism>
<protein>
    <submittedName>
        <fullName evidence="4">CBS domain-containing protein</fullName>
    </submittedName>
</protein>
<accession>A0ABY6M174</accession>
<sequence>MKQRVPVSHIMAKGLLVITPNKKVSEAYQLLNEYDIRHLPVVEGTKLVGVISKNDLSKAGYVTPEMNETAIMEIYSAYKVEDIMVKNPVAITADTNIKEAAELLAQQSFHSLPVVDNNEVVGIITTTDLIKYLIDQY</sequence>
<evidence type="ECO:0000259" key="3">
    <source>
        <dbReference type="PROSITE" id="PS51371"/>
    </source>
</evidence>
<proteinExistence type="predicted"/>
<dbReference type="Gene3D" id="3.10.580.10">
    <property type="entry name" value="CBS-domain"/>
    <property type="match status" value="1"/>
</dbReference>
<reference evidence="4" key="1">
    <citation type="submission" date="2021-08" db="EMBL/GenBank/DDBJ databases">
        <title>Flavobacterium sp. strain CC-SYL302.</title>
        <authorList>
            <person name="Lin S.-Y."/>
            <person name="Lee T.-H."/>
            <person name="Young C.-C."/>
        </authorList>
    </citation>
    <scope>NUCLEOTIDE SEQUENCE</scope>
    <source>
        <strain evidence="4">CC-SYL302</strain>
    </source>
</reference>
<evidence type="ECO:0000256" key="1">
    <source>
        <dbReference type="ARBA" id="ARBA00023122"/>
    </source>
</evidence>
<evidence type="ECO:0000313" key="5">
    <source>
        <dbReference type="Proteomes" id="UP001163328"/>
    </source>
</evidence>
<dbReference type="InterPro" id="IPR051257">
    <property type="entry name" value="Diverse_CBS-Domain"/>
</dbReference>
<evidence type="ECO:0000256" key="2">
    <source>
        <dbReference type="PROSITE-ProRule" id="PRU00703"/>
    </source>
</evidence>
<dbReference type="SUPFAM" id="SSF54631">
    <property type="entry name" value="CBS-domain pair"/>
    <property type="match status" value="1"/>
</dbReference>
<dbReference type="SMART" id="SM00116">
    <property type="entry name" value="CBS"/>
    <property type="match status" value="2"/>
</dbReference>
<dbReference type="EMBL" id="CP081495">
    <property type="protein sequence ID" value="UYW02276.1"/>
    <property type="molecule type" value="Genomic_DNA"/>
</dbReference>
<dbReference type="RefSeq" id="WP_264434793.1">
    <property type="nucleotide sequence ID" value="NZ_CP081495.1"/>
</dbReference>
<dbReference type="Pfam" id="PF00571">
    <property type="entry name" value="CBS"/>
    <property type="match status" value="2"/>
</dbReference>
<dbReference type="CDD" id="cd04584">
    <property type="entry name" value="CBS_pair_AcuB_like"/>
    <property type="match status" value="1"/>
</dbReference>
<name>A0ABY6M174_9FLAO</name>
<dbReference type="PANTHER" id="PTHR43080:SF2">
    <property type="entry name" value="CBS DOMAIN-CONTAINING PROTEIN"/>
    <property type="match status" value="1"/>
</dbReference>
<evidence type="ECO:0000313" key="4">
    <source>
        <dbReference type="EMBL" id="UYW02276.1"/>
    </source>
</evidence>
<dbReference type="PROSITE" id="PS51371">
    <property type="entry name" value="CBS"/>
    <property type="match status" value="2"/>
</dbReference>
<dbReference type="InterPro" id="IPR046342">
    <property type="entry name" value="CBS_dom_sf"/>
</dbReference>
<keyword evidence="1 2" id="KW-0129">CBS domain</keyword>
<dbReference type="InterPro" id="IPR000644">
    <property type="entry name" value="CBS_dom"/>
</dbReference>